<keyword evidence="6 9" id="KW-0255">Endonuclease</keyword>
<protein>
    <recommendedName>
        <fullName evidence="9">Endoribonuclease YbeY</fullName>
        <ecNumber evidence="9">3.1.-.-</ecNumber>
    </recommendedName>
</protein>
<name>A0A974GVL5_SEDHY</name>
<feature type="binding site" evidence="9">
    <location>
        <position position="118"/>
    </location>
    <ligand>
        <name>Zn(2+)</name>
        <dbReference type="ChEBI" id="CHEBI:29105"/>
        <note>catalytic</note>
    </ligand>
</feature>
<evidence type="ECO:0000256" key="1">
    <source>
        <dbReference type="ARBA" id="ARBA00010875"/>
    </source>
</evidence>
<evidence type="ECO:0000256" key="7">
    <source>
        <dbReference type="ARBA" id="ARBA00022801"/>
    </source>
</evidence>
<dbReference type="InterPro" id="IPR023091">
    <property type="entry name" value="MetalPrtase_cat_dom_sf_prd"/>
</dbReference>
<keyword evidence="8 9" id="KW-0862">Zinc</keyword>
<gene>
    <name evidence="9 10" type="primary">ybeY</name>
    <name evidence="10" type="ORF">HZF24_04930</name>
</gene>
<dbReference type="InterPro" id="IPR002036">
    <property type="entry name" value="YbeY"/>
</dbReference>
<dbReference type="Proteomes" id="UP000611629">
    <property type="component" value="Unassembled WGS sequence"/>
</dbReference>
<evidence type="ECO:0000256" key="8">
    <source>
        <dbReference type="ARBA" id="ARBA00022833"/>
    </source>
</evidence>
<comment type="cofactor">
    <cofactor evidence="9">
        <name>Zn(2+)</name>
        <dbReference type="ChEBI" id="CHEBI:29105"/>
    </cofactor>
    <text evidence="9">Binds 1 zinc ion.</text>
</comment>
<evidence type="ECO:0000313" key="10">
    <source>
        <dbReference type="EMBL" id="NYB73479.1"/>
    </source>
</evidence>
<comment type="similarity">
    <text evidence="1 9">Belongs to the endoribonuclease YbeY family.</text>
</comment>
<reference evidence="10" key="1">
    <citation type="submission" date="2020-07" db="EMBL/GenBank/DDBJ databases">
        <title>Genomic analysis of a strain of Sedimentibacter Hydroxybenzoicus DSM7310.</title>
        <authorList>
            <person name="Ma S."/>
        </authorList>
    </citation>
    <scope>NUCLEOTIDE SEQUENCE</scope>
    <source>
        <strain evidence="10">DSM 7310</strain>
    </source>
</reference>
<dbReference type="EC" id="3.1.-.-" evidence="9"/>
<accession>A0A974GVL5</accession>
<evidence type="ECO:0000256" key="9">
    <source>
        <dbReference type="HAMAP-Rule" id="MF_00009"/>
    </source>
</evidence>
<keyword evidence="3 9" id="KW-0698">rRNA processing</keyword>
<feature type="binding site" evidence="9">
    <location>
        <position position="114"/>
    </location>
    <ligand>
        <name>Zn(2+)</name>
        <dbReference type="ChEBI" id="CHEBI:29105"/>
        <note>catalytic</note>
    </ligand>
</feature>
<dbReference type="InterPro" id="IPR020549">
    <property type="entry name" value="YbeY_CS"/>
</dbReference>
<dbReference type="GO" id="GO:0006364">
    <property type="term" value="P:rRNA processing"/>
    <property type="evidence" value="ECO:0007669"/>
    <property type="project" value="UniProtKB-UniRule"/>
</dbReference>
<dbReference type="GO" id="GO:0005737">
    <property type="term" value="C:cytoplasm"/>
    <property type="evidence" value="ECO:0007669"/>
    <property type="project" value="UniProtKB-SubCell"/>
</dbReference>
<keyword evidence="9" id="KW-0963">Cytoplasm</keyword>
<evidence type="ECO:0000256" key="2">
    <source>
        <dbReference type="ARBA" id="ARBA00022517"/>
    </source>
</evidence>
<comment type="caution">
    <text evidence="10">The sequence shown here is derived from an EMBL/GenBank/DDBJ whole genome shotgun (WGS) entry which is preliminary data.</text>
</comment>
<dbReference type="SUPFAM" id="SSF55486">
    <property type="entry name" value="Metalloproteases ('zincins'), catalytic domain"/>
    <property type="match status" value="1"/>
</dbReference>
<dbReference type="PROSITE" id="PS01306">
    <property type="entry name" value="UPF0054"/>
    <property type="match status" value="1"/>
</dbReference>
<feature type="binding site" evidence="9">
    <location>
        <position position="124"/>
    </location>
    <ligand>
        <name>Zn(2+)</name>
        <dbReference type="ChEBI" id="CHEBI:29105"/>
        <note>catalytic</note>
    </ligand>
</feature>
<comment type="function">
    <text evidence="9">Single strand-specific metallo-endoribonuclease involved in late-stage 70S ribosome quality control and in maturation of the 3' terminus of the 16S rRNA.</text>
</comment>
<proteinExistence type="inferred from homology"/>
<dbReference type="Pfam" id="PF02130">
    <property type="entry name" value="YbeY"/>
    <property type="match status" value="1"/>
</dbReference>
<organism evidence="10 11">
    <name type="scientific">Sedimentibacter hydroxybenzoicus DSM 7310</name>
    <dbReference type="NCBI Taxonomy" id="1123245"/>
    <lineage>
        <taxon>Bacteria</taxon>
        <taxon>Bacillati</taxon>
        <taxon>Bacillota</taxon>
        <taxon>Tissierellia</taxon>
        <taxon>Sedimentibacter</taxon>
    </lineage>
</organism>
<dbReference type="PANTHER" id="PTHR46986:SF1">
    <property type="entry name" value="ENDORIBONUCLEASE YBEY, CHLOROPLASTIC"/>
    <property type="match status" value="1"/>
</dbReference>
<keyword evidence="7 9" id="KW-0378">Hydrolase</keyword>
<evidence type="ECO:0000256" key="3">
    <source>
        <dbReference type="ARBA" id="ARBA00022552"/>
    </source>
</evidence>
<dbReference type="GO" id="GO:0004521">
    <property type="term" value="F:RNA endonuclease activity"/>
    <property type="evidence" value="ECO:0007669"/>
    <property type="project" value="UniProtKB-UniRule"/>
</dbReference>
<dbReference type="AlphaFoldDB" id="A0A974GVL5"/>
<evidence type="ECO:0000313" key="11">
    <source>
        <dbReference type="Proteomes" id="UP000611629"/>
    </source>
</evidence>
<dbReference type="Gene3D" id="3.40.390.30">
    <property type="entry name" value="Metalloproteases ('zincins'), catalytic domain"/>
    <property type="match status" value="1"/>
</dbReference>
<sequence>MINVLFDDRQDVIEITGDNCKAVEKAIEEVIKAEELEEDFEVSVSFVTNEEIKGLNKEFRNVDSETDVLSFPMDDEFEGVVLLGDIVLSTQRIIEQANDFGHSLEREMAYLTVHSMLHLLGYDHMNGDEKTEMRSREKEIMKKLQIFK</sequence>
<dbReference type="GO" id="GO:0004222">
    <property type="term" value="F:metalloendopeptidase activity"/>
    <property type="evidence" value="ECO:0007669"/>
    <property type="project" value="InterPro"/>
</dbReference>
<comment type="subcellular location">
    <subcellularLocation>
        <location evidence="9">Cytoplasm</location>
    </subcellularLocation>
</comment>
<evidence type="ECO:0000256" key="5">
    <source>
        <dbReference type="ARBA" id="ARBA00022723"/>
    </source>
</evidence>
<keyword evidence="5 9" id="KW-0479">Metal-binding</keyword>
<dbReference type="EMBL" id="JACBNQ010000003">
    <property type="protein sequence ID" value="NYB73479.1"/>
    <property type="molecule type" value="Genomic_DNA"/>
</dbReference>
<dbReference type="HAMAP" id="MF_00009">
    <property type="entry name" value="Endoribonucl_YbeY"/>
    <property type="match status" value="1"/>
</dbReference>
<keyword evidence="11" id="KW-1185">Reference proteome</keyword>
<keyword evidence="2 9" id="KW-0690">Ribosome biogenesis</keyword>
<evidence type="ECO:0000256" key="6">
    <source>
        <dbReference type="ARBA" id="ARBA00022759"/>
    </source>
</evidence>
<dbReference type="NCBIfam" id="TIGR00043">
    <property type="entry name" value="rRNA maturation RNase YbeY"/>
    <property type="match status" value="1"/>
</dbReference>
<keyword evidence="4 9" id="KW-0540">Nuclease</keyword>
<dbReference type="GO" id="GO:0008270">
    <property type="term" value="F:zinc ion binding"/>
    <property type="evidence" value="ECO:0007669"/>
    <property type="project" value="UniProtKB-UniRule"/>
</dbReference>
<evidence type="ECO:0000256" key="4">
    <source>
        <dbReference type="ARBA" id="ARBA00022722"/>
    </source>
</evidence>
<dbReference type="PANTHER" id="PTHR46986">
    <property type="entry name" value="ENDORIBONUCLEASE YBEY, CHLOROPLASTIC"/>
    <property type="match status" value="1"/>
</dbReference>